<accession>A0A7Y9B0R8</accession>
<evidence type="ECO:0000313" key="1">
    <source>
        <dbReference type="EMBL" id="NWO23419.1"/>
    </source>
</evidence>
<gene>
    <name evidence="1" type="ORF">HW270_04975</name>
</gene>
<proteinExistence type="predicted"/>
<dbReference type="EMBL" id="JABXYR010000002">
    <property type="protein sequence ID" value="NWO23419.1"/>
    <property type="molecule type" value="Genomic_DNA"/>
</dbReference>
<comment type="caution">
    <text evidence="1">The sequence shown here is derived from an EMBL/GenBank/DDBJ whole genome shotgun (WGS) entry which is preliminary data.</text>
</comment>
<dbReference type="AlphaFoldDB" id="A0A7Y9B0R8"/>
<keyword evidence="2" id="KW-1185">Reference proteome</keyword>
<dbReference type="Proteomes" id="UP000526307">
    <property type="component" value="Unassembled WGS sequence"/>
</dbReference>
<evidence type="ECO:0000313" key="2">
    <source>
        <dbReference type="Proteomes" id="UP000526307"/>
    </source>
</evidence>
<dbReference type="RefSeq" id="WP_009643886.1">
    <property type="nucleotide sequence ID" value="NZ_CAUUGE010000006.1"/>
</dbReference>
<reference evidence="1 2" key="1">
    <citation type="submission" date="2020-06" db="EMBL/GenBank/DDBJ databases">
        <title>Mogibacterium timidum strain W9173 genomic sequence.</title>
        <authorList>
            <person name="Wade W.G."/>
            <person name="Johnston C.D."/>
            <person name="Chen T."/>
            <person name="Dewhirst F.E."/>
        </authorList>
    </citation>
    <scope>NUCLEOTIDE SEQUENCE [LARGE SCALE GENOMIC DNA]</scope>
    <source>
        <strain evidence="1 2">W9173</strain>
    </source>
</reference>
<organism evidence="1 2">
    <name type="scientific">Mogibacterium timidum</name>
    <dbReference type="NCBI Taxonomy" id="35519"/>
    <lineage>
        <taxon>Bacteria</taxon>
        <taxon>Bacillati</taxon>
        <taxon>Bacillota</taxon>
        <taxon>Clostridia</taxon>
        <taxon>Peptostreptococcales</taxon>
        <taxon>Anaerovoracaceae</taxon>
        <taxon>Mogibacterium</taxon>
    </lineage>
</organism>
<name>A0A7Y9B0R8_9FIRM</name>
<sequence>MSNTFTTDKVSSDVINMMIKQLGAITVKNKPAHINIYEFEVGEDLTLKYMLDIRRDHAMYLRRVTPYPMLLGKFYGETDVVEFIKRDLAKFRNAHKTDKLHQFLELVDNLTQFNREIEQLFLNRKVPTAAFEEFSDEMNHIRATIEQVARECPMLYDEETQLNIGHDEL</sequence>
<protein>
    <submittedName>
        <fullName evidence="1">Uncharacterized protein</fullName>
    </submittedName>
</protein>